<dbReference type="GO" id="GO:0003824">
    <property type="term" value="F:catalytic activity"/>
    <property type="evidence" value="ECO:0007669"/>
    <property type="project" value="InterPro"/>
</dbReference>
<evidence type="ECO:0000256" key="2">
    <source>
        <dbReference type="SAM" id="MobiDB-lite"/>
    </source>
</evidence>
<dbReference type="InterPro" id="IPR011990">
    <property type="entry name" value="TPR-like_helical_dom_sf"/>
</dbReference>
<dbReference type="OrthoDB" id="1658288at2759"/>
<dbReference type="PROSITE" id="PS50005">
    <property type="entry name" value="TPR"/>
    <property type="match status" value="1"/>
</dbReference>
<dbReference type="Gene3D" id="3.40.50.1580">
    <property type="entry name" value="Nucleoside phosphorylase domain"/>
    <property type="match status" value="1"/>
</dbReference>
<feature type="repeat" description="TPR" evidence="1">
    <location>
        <begin position="1015"/>
        <end position="1048"/>
    </location>
</feature>
<keyword evidence="6" id="KW-1185">Reference proteome</keyword>
<protein>
    <recommendedName>
        <fullName evidence="7">Kinesin light chain</fullName>
    </recommendedName>
</protein>
<dbReference type="Gene3D" id="3.40.50.300">
    <property type="entry name" value="P-loop containing nucleotide triphosphate hydrolases"/>
    <property type="match status" value="1"/>
</dbReference>
<dbReference type="SUPFAM" id="SSF52540">
    <property type="entry name" value="P-loop containing nucleoside triphosphate hydrolases"/>
    <property type="match status" value="1"/>
</dbReference>
<evidence type="ECO:0000256" key="1">
    <source>
        <dbReference type="PROSITE-ProRule" id="PRU00339"/>
    </source>
</evidence>
<evidence type="ECO:0008006" key="7">
    <source>
        <dbReference type="Google" id="ProtNLM"/>
    </source>
</evidence>
<dbReference type="AlphaFoldDB" id="A0A8H3IEQ9"/>
<name>A0A8H3IEQ9_9LECA</name>
<dbReference type="Pfam" id="PF13374">
    <property type="entry name" value="TPR_10"/>
    <property type="match status" value="1"/>
</dbReference>
<dbReference type="Gene3D" id="1.25.40.10">
    <property type="entry name" value="Tetratricopeptide repeat domain"/>
    <property type="match status" value="4"/>
</dbReference>
<dbReference type="SUPFAM" id="SSF53167">
    <property type="entry name" value="Purine and uridine phosphorylases"/>
    <property type="match status" value="1"/>
</dbReference>
<sequence length="1238" mass="139650">MEWDNHRPGSPHRPRNRHDFRVAVICALTLEGGMVELVLDKNWTAEGIIFGKAQGDQNTYTAGAIGRYNVIIAYMPGTGGNRAAAAASAVRSSFPKIEIALVVGICGIVPVHLDTRDEIILGDTVVSTGVVQYDYGKRYPRKRFQVDTKSVPLPQIYFGCYGSANTVLQSGLDRDELAKEHHLIAFEMEGAGVWDIFPTIIVKSACDYADSHKHKNWQGYAAATAATVMKALLETLELPDHETSEDNPVLVPSPQLTLEGRDLVGRSDKKPIRMIPFTRDKDFTGRKEIVQKLLDGIENQVPTYQLRAGLVGMGGVGKSQIAIEFAYRLREVKPRHSIFWIHASTGARFVQEYQELAILVNISIPEQSTILDTVFRWLSDEDNGPWCLILDNVDDDTVFIQKRDDGKVLRDYLPTASHGSVIVTSRYKPAARNLVENNLIHEIEPMSTEESLALLGTRLSFDHSNGAAASELVETLGYLPLAIVHAGSYIQMRQPSITLSRYLRLLRKEHNQVRLLDASGLVDTRRDSSSNRTVTTTWHISFEFIKKAYPQAAELFSLLSMFDNQDISQELIRREDSREKSNRSDSEQSTDDDFDLEFEDNVAVLVNYSLLSVKSDGTSYKIHRIVQLSMVQWLKDHEQLSGYQSVSLRILAGLFPSGVYTTWAACQRLLPHARKILTYEFDEWLSEEKLMLMSKVGVYLDEAGAFYEAEKVLKTASGLAKARLGADHLTTLRITTNYAVVLHNMSRGTEAEGLMRATAAKYLDLQIENNESLRTQYLLGCVLLRQGKVEEATTLVQQCFQRSIEVLGSEHHTTVDLMVCLGCIAEERGEYEEAESFYRRAISHELAASGPLHVRIFGDRTAIGRVLMLQEKLEDAEMLLKDLLAADILDENHYQALAYQSVLAVVFMKQRRFEEAQVLLQKLLTEQRKTGIDVTGHRKTTSWLCNALEAQDKLLSLAEDAKKNDEDPDLYRMLGYLGDCLFMQGRHLDAEPYLRGKVAIHENKQDSARNDADIIPTLQMLGCAYYQQRNLSEAVSMFQKSLAIQENMEGDVHCGMNIFDNISNLGRCLFEQGNCTEAEPHLRKAVAIHDSQPDDSRRDGDILSVLMMLEHAVSHIGQYSEMEKICSRALEIQKSLDHGNSRAMNIARIQHDLDSSLFAQCRYAEAEKVLSTALQWKEGVLNAGHDPDLVNIQTTAFYLYKTLVKLHKELEALDLRKRYKRIRFEMTRVKVQMALRNR</sequence>
<dbReference type="InterPro" id="IPR056681">
    <property type="entry name" value="DUF7779"/>
</dbReference>
<dbReference type="Pfam" id="PF25000">
    <property type="entry name" value="DUF7779"/>
    <property type="match status" value="1"/>
</dbReference>
<dbReference type="Pfam" id="PF13424">
    <property type="entry name" value="TPR_12"/>
    <property type="match status" value="2"/>
</dbReference>
<dbReference type="InterPro" id="IPR019734">
    <property type="entry name" value="TPR_rpt"/>
</dbReference>
<proteinExistence type="predicted"/>
<organism evidence="5 6">
    <name type="scientific">Gomphillus americanus</name>
    <dbReference type="NCBI Taxonomy" id="1940652"/>
    <lineage>
        <taxon>Eukaryota</taxon>
        <taxon>Fungi</taxon>
        <taxon>Dikarya</taxon>
        <taxon>Ascomycota</taxon>
        <taxon>Pezizomycotina</taxon>
        <taxon>Lecanoromycetes</taxon>
        <taxon>OSLEUM clade</taxon>
        <taxon>Ostropomycetidae</taxon>
        <taxon>Ostropales</taxon>
        <taxon>Graphidaceae</taxon>
        <taxon>Gomphilloideae</taxon>
        <taxon>Gomphillus</taxon>
    </lineage>
</organism>
<feature type="compositionally biased region" description="Basic and acidic residues" evidence="2">
    <location>
        <begin position="573"/>
        <end position="586"/>
    </location>
</feature>
<evidence type="ECO:0000259" key="3">
    <source>
        <dbReference type="Pfam" id="PF00931"/>
    </source>
</evidence>
<dbReference type="PANTHER" id="PTHR46082">
    <property type="entry name" value="ATP/GTP-BINDING PROTEIN-RELATED"/>
    <property type="match status" value="1"/>
</dbReference>
<dbReference type="GO" id="GO:0043531">
    <property type="term" value="F:ADP binding"/>
    <property type="evidence" value="ECO:0007669"/>
    <property type="project" value="InterPro"/>
</dbReference>
<dbReference type="GO" id="GO:0009116">
    <property type="term" value="P:nucleoside metabolic process"/>
    <property type="evidence" value="ECO:0007669"/>
    <property type="project" value="InterPro"/>
</dbReference>
<dbReference type="Pfam" id="PF00931">
    <property type="entry name" value="NB-ARC"/>
    <property type="match status" value="1"/>
</dbReference>
<gene>
    <name evidence="5" type="ORF">GOMPHAMPRED_003859</name>
</gene>
<evidence type="ECO:0000259" key="4">
    <source>
        <dbReference type="Pfam" id="PF25000"/>
    </source>
</evidence>
<reference evidence="5" key="1">
    <citation type="submission" date="2021-03" db="EMBL/GenBank/DDBJ databases">
        <authorList>
            <person name="Tagirdzhanova G."/>
        </authorList>
    </citation>
    <scope>NUCLEOTIDE SEQUENCE</scope>
</reference>
<dbReference type="SUPFAM" id="SSF48452">
    <property type="entry name" value="TPR-like"/>
    <property type="match status" value="3"/>
</dbReference>
<feature type="region of interest" description="Disordered" evidence="2">
    <location>
        <begin position="573"/>
        <end position="592"/>
    </location>
</feature>
<dbReference type="InterPro" id="IPR053137">
    <property type="entry name" value="NLR-like"/>
</dbReference>
<dbReference type="Proteomes" id="UP000664169">
    <property type="component" value="Unassembled WGS sequence"/>
</dbReference>
<evidence type="ECO:0000313" key="6">
    <source>
        <dbReference type="Proteomes" id="UP000664169"/>
    </source>
</evidence>
<accession>A0A8H3IEQ9</accession>
<feature type="domain" description="NB-ARC" evidence="3">
    <location>
        <begin position="307"/>
        <end position="455"/>
    </location>
</feature>
<dbReference type="InterPro" id="IPR027417">
    <property type="entry name" value="P-loop_NTPase"/>
</dbReference>
<keyword evidence="1" id="KW-0802">TPR repeat</keyword>
<dbReference type="InterPro" id="IPR035994">
    <property type="entry name" value="Nucleoside_phosphorylase_sf"/>
</dbReference>
<dbReference type="InterPro" id="IPR002182">
    <property type="entry name" value="NB-ARC"/>
</dbReference>
<dbReference type="PANTHER" id="PTHR46082:SF6">
    <property type="entry name" value="AAA+ ATPASE DOMAIN-CONTAINING PROTEIN-RELATED"/>
    <property type="match status" value="1"/>
</dbReference>
<evidence type="ECO:0000313" key="5">
    <source>
        <dbReference type="EMBL" id="CAF9925327.1"/>
    </source>
</evidence>
<feature type="domain" description="DUF7779" evidence="4">
    <location>
        <begin position="546"/>
        <end position="636"/>
    </location>
</feature>
<dbReference type="SMART" id="SM00028">
    <property type="entry name" value="TPR"/>
    <property type="match status" value="7"/>
</dbReference>
<dbReference type="EMBL" id="CAJPDQ010000023">
    <property type="protein sequence ID" value="CAF9925327.1"/>
    <property type="molecule type" value="Genomic_DNA"/>
</dbReference>
<comment type="caution">
    <text evidence="5">The sequence shown here is derived from an EMBL/GenBank/DDBJ whole genome shotgun (WGS) entry which is preliminary data.</text>
</comment>